<accession>A0A1A9W4E6</accession>
<keyword evidence="1" id="KW-0472">Membrane</keyword>
<dbReference type="VEuPathDB" id="VectorBase:GBRI005891"/>
<dbReference type="EnsemblMetazoa" id="GBRI005891-RA">
    <property type="protein sequence ID" value="GBRI005891-PA"/>
    <property type="gene ID" value="GBRI005891"/>
</dbReference>
<reference evidence="2" key="2">
    <citation type="submission" date="2020-05" db="UniProtKB">
        <authorList>
            <consortium name="EnsemblMetazoa"/>
        </authorList>
    </citation>
    <scope>IDENTIFICATION</scope>
    <source>
        <strain evidence="2">IAEA</strain>
    </source>
</reference>
<name>A0A1A9W4E6_9MUSC</name>
<keyword evidence="1" id="KW-1133">Transmembrane helix</keyword>
<keyword evidence="1" id="KW-0812">Transmembrane</keyword>
<proteinExistence type="predicted"/>
<organism evidence="2 3">
    <name type="scientific">Glossina brevipalpis</name>
    <dbReference type="NCBI Taxonomy" id="37001"/>
    <lineage>
        <taxon>Eukaryota</taxon>
        <taxon>Metazoa</taxon>
        <taxon>Ecdysozoa</taxon>
        <taxon>Arthropoda</taxon>
        <taxon>Hexapoda</taxon>
        <taxon>Insecta</taxon>
        <taxon>Pterygota</taxon>
        <taxon>Neoptera</taxon>
        <taxon>Endopterygota</taxon>
        <taxon>Diptera</taxon>
        <taxon>Brachycera</taxon>
        <taxon>Muscomorpha</taxon>
        <taxon>Hippoboscoidea</taxon>
        <taxon>Glossinidae</taxon>
        <taxon>Glossina</taxon>
    </lineage>
</organism>
<dbReference type="AlphaFoldDB" id="A0A1A9W4E6"/>
<feature type="transmembrane region" description="Helical" evidence="1">
    <location>
        <begin position="49"/>
        <end position="71"/>
    </location>
</feature>
<protein>
    <submittedName>
        <fullName evidence="2">Uncharacterized protein</fullName>
    </submittedName>
</protein>
<sequence length="115" mass="13677">MFSQCFHQHIKVMNVMAGTELTSPTRRLRSCVFLNRLHNNIITCTFKCVVSGCICFTYLVLVLLWSLLLWLPWLSNRLPQIQLYPLVRHKSVDHRNRQPLHGHHHSHRQHSRPLY</sequence>
<dbReference type="Proteomes" id="UP000091820">
    <property type="component" value="Unassembled WGS sequence"/>
</dbReference>
<evidence type="ECO:0000313" key="2">
    <source>
        <dbReference type="EnsemblMetazoa" id="GBRI005891-PA"/>
    </source>
</evidence>
<keyword evidence="3" id="KW-1185">Reference proteome</keyword>
<reference evidence="3" key="1">
    <citation type="submission" date="2014-03" db="EMBL/GenBank/DDBJ databases">
        <authorList>
            <person name="Aksoy S."/>
            <person name="Warren W."/>
            <person name="Wilson R.K."/>
        </authorList>
    </citation>
    <scope>NUCLEOTIDE SEQUENCE [LARGE SCALE GENOMIC DNA]</scope>
    <source>
        <strain evidence="3">IAEA</strain>
    </source>
</reference>
<evidence type="ECO:0000313" key="3">
    <source>
        <dbReference type="Proteomes" id="UP000091820"/>
    </source>
</evidence>
<evidence type="ECO:0000256" key="1">
    <source>
        <dbReference type="SAM" id="Phobius"/>
    </source>
</evidence>